<dbReference type="InterPro" id="IPR007110">
    <property type="entry name" value="Ig-like_dom"/>
</dbReference>
<dbReference type="InterPro" id="IPR003599">
    <property type="entry name" value="Ig_sub"/>
</dbReference>
<reference evidence="11" key="1">
    <citation type="submission" date="2023-07" db="EMBL/GenBank/DDBJ databases">
        <title>Chromosome-level Genome Assembly of Striped Snakehead (Channa striata).</title>
        <authorList>
            <person name="Liu H."/>
        </authorList>
    </citation>
    <scope>NUCLEOTIDE SEQUENCE</scope>
    <source>
        <strain evidence="11">Gz</strain>
        <tissue evidence="11">Muscle</tissue>
    </source>
</reference>
<dbReference type="GO" id="GO:0098609">
    <property type="term" value="P:cell-cell adhesion"/>
    <property type="evidence" value="ECO:0007669"/>
    <property type="project" value="TreeGrafter"/>
</dbReference>
<dbReference type="SMART" id="SM00406">
    <property type="entry name" value="IGv"/>
    <property type="match status" value="1"/>
</dbReference>
<evidence type="ECO:0000256" key="7">
    <source>
        <dbReference type="ARBA" id="ARBA00023319"/>
    </source>
</evidence>
<dbReference type="Proteomes" id="UP001187415">
    <property type="component" value="Unassembled WGS sequence"/>
</dbReference>
<dbReference type="Pfam" id="PF07686">
    <property type="entry name" value="V-set"/>
    <property type="match status" value="1"/>
</dbReference>
<evidence type="ECO:0000256" key="1">
    <source>
        <dbReference type="ARBA" id="ARBA00004479"/>
    </source>
</evidence>
<keyword evidence="4 8" id="KW-0472">Membrane</keyword>
<evidence type="ECO:0000256" key="4">
    <source>
        <dbReference type="ARBA" id="ARBA00023136"/>
    </source>
</evidence>
<keyword evidence="6" id="KW-0325">Glycoprotein</keyword>
<feature type="domain" description="Ig-like" evidence="10">
    <location>
        <begin position="256"/>
        <end position="338"/>
    </location>
</feature>
<feature type="domain" description="Ig-like" evidence="10">
    <location>
        <begin position="142"/>
        <end position="250"/>
    </location>
</feature>
<evidence type="ECO:0000313" key="11">
    <source>
        <dbReference type="EMBL" id="KAK2844835.1"/>
    </source>
</evidence>
<evidence type="ECO:0000259" key="10">
    <source>
        <dbReference type="PROSITE" id="PS50835"/>
    </source>
</evidence>
<evidence type="ECO:0000256" key="5">
    <source>
        <dbReference type="ARBA" id="ARBA00023157"/>
    </source>
</evidence>
<dbReference type="InterPro" id="IPR013162">
    <property type="entry name" value="CD80_C2-set"/>
</dbReference>
<accession>A0AA88MX17</accession>
<protein>
    <recommendedName>
        <fullName evidence="10">Ig-like domain-containing protein</fullName>
    </recommendedName>
</protein>
<name>A0AA88MX17_CHASR</name>
<comment type="subcellular location">
    <subcellularLocation>
        <location evidence="1">Membrane</location>
        <topology evidence="1">Single-pass type I membrane protein</topology>
    </subcellularLocation>
</comment>
<keyword evidence="7" id="KW-0393">Immunoglobulin domain</keyword>
<dbReference type="InterPro" id="IPR013783">
    <property type="entry name" value="Ig-like_fold"/>
</dbReference>
<dbReference type="InterPro" id="IPR036179">
    <property type="entry name" value="Ig-like_dom_sf"/>
</dbReference>
<feature type="domain" description="Ig-like" evidence="10">
    <location>
        <begin position="346"/>
        <end position="407"/>
    </location>
</feature>
<dbReference type="PANTHER" id="PTHR11640:SF162">
    <property type="entry name" value="BASAL CELL ADHESION MOLECULE ISOFORM X1-RELATED"/>
    <property type="match status" value="1"/>
</dbReference>
<keyword evidence="2 8" id="KW-0812">Transmembrane</keyword>
<proteinExistence type="predicted"/>
<evidence type="ECO:0000313" key="12">
    <source>
        <dbReference type="Proteomes" id="UP001187415"/>
    </source>
</evidence>
<evidence type="ECO:0000256" key="6">
    <source>
        <dbReference type="ARBA" id="ARBA00023180"/>
    </source>
</evidence>
<dbReference type="AlphaFoldDB" id="A0AA88MX17"/>
<dbReference type="InterPro" id="IPR013106">
    <property type="entry name" value="Ig_V-set"/>
</dbReference>
<dbReference type="SMART" id="SM00408">
    <property type="entry name" value="IGc2"/>
    <property type="match status" value="3"/>
</dbReference>
<gene>
    <name evidence="11" type="ORF">Q5P01_011494</name>
</gene>
<dbReference type="Pfam" id="PF13927">
    <property type="entry name" value="Ig_3"/>
    <property type="match status" value="2"/>
</dbReference>
<keyword evidence="3 8" id="KW-1133">Transmembrane helix</keyword>
<feature type="signal peptide" evidence="9">
    <location>
        <begin position="1"/>
        <end position="25"/>
    </location>
</feature>
<keyword evidence="12" id="KW-1185">Reference proteome</keyword>
<evidence type="ECO:0000256" key="9">
    <source>
        <dbReference type="SAM" id="SignalP"/>
    </source>
</evidence>
<dbReference type="InterPro" id="IPR051275">
    <property type="entry name" value="Cell_adhesion_signaling"/>
</dbReference>
<dbReference type="GO" id="GO:0050839">
    <property type="term" value="F:cell adhesion molecule binding"/>
    <property type="evidence" value="ECO:0007669"/>
    <property type="project" value="TreeGrafter"/>
</dbReference>
<organism evidence="11 12">
    <name type="scientific">Channa striata</name>
    <name type="common">Snakehead murrel</name>
    <name type="synonym">Ophicephalus striatus</name>
    <dbReference type="NCBI Taxonomy" id="64152"/>
    <lineage>
        <taxon>Eukaryota</taxon>
        <taxon>Metazoa</taxon>
        <taxon>Chordata</taxon>
        <taxon>Craniata</taxon>
        <taxon>Vertebrata</taxon>
        <taxon>Euteleostomi</taxon>
        <taxon>Actinopterygii</taxon>
        <taxon>Neopterygii</taxon>
        <taxon>Teleostei</taxon>
        <taxon>Neoteleostei</taxon>
        <taxon>Acanthomorphata</taxon>
        <taxon>Anabantaria</taxon>
        <taxon>Anabantiformes</taxon>
        <taxon>Channoidei</taxon>
        <taxon>Channidae</taxon>
        <taxon>Channa</taxon>
    </lineage>
</organism>
<dbReference type="GO" id="GO:0005911">
    <property type="term" value="C:cell-cell junction"/>
    <property type="evidence" value="ECO:0007669"/>
    <property type="project" value="TreeGrafter"/>
</dbReference>
<keyword evidence="5" id="KW-1015">Disulfide bond</keyword>
<comment type="caution">
    <text evidence="11">The sequence shown here is derived from an EMBL/GenBank/DDBJ whole genome shotgun (WGS) entry which is preliminary data.</text>
</comment>
<keyword evidence="9" id="KW-0732">Signal</keyword>
<dbReference type="GO" id="GO:0005886">
    <property type="term" value="C:plasma membrane"/>
    <property type="evidence" value="ECO:0007669"/>
    <property type="project" value="TreeGrafter"/>
</dbReference>
<sequence length="616" mass="66738">MDGSALGRTSLFCTLLLWTAQVCSGSVVVKVSPKVEVLKGQTAKLPCTYTGSASSSNTIVEWYIEEQGTRKRVAFRSQGGEGKSDEGTPLASRATIEQDFTLTIVSVQPSDEFSFFCVVNAGSAGITDAVTLLKVFYAPEKPELTKPSSQAIYVGESTSSEIGSCITMNGYPQPRIIWFKDDQPLPEVKDQKQKTYMIPSLVKEASGLYTFKSTLYMQPTKADKDSVFHCTVEYSMPDSQIKQKKSDTITINLNYPSEKATFTLLSNSPIKEGDNVTMKCETDGNPQPEIEFSKDGKNILGQAGVLMLKSVKRTDSGEYYCTAIDFDNLDADLSGKINLNVHYIDPMSVTPAEPQVVMLGNNVEWQCKTKASASHTVQWKKGSEVLSQDGVLSIQDITYEKGGTYMCVGAVPSVPGLTAQATVNLTVEGKPMIEKPMAGEVGKDGKVTLKCSAYGSPAPQFTWKPSGTESLSLDGKKWVSTLTLQATPDIVEGGVTCEVSNKYGNDSKTFTVSQKTDIDNTANRVLLYGNPVLKSADKQQGGSGVVVIAVVVCVLLLLLLVGLIYFLNKKSKLPCGKKDEKEVATGELNNDIVVEMKTDKPNEEAGLLKKRPSTDQ</sequence>
<dbReference type="PANTHER" id="PTHR11640">
    <property type="entry name" value="NEPHRIN"/>
    <property type="match status" value="1"/>
</dbReference>
<evidence type="ECO:0000256" key="8">
    <source>
        <dbReference type="SAM" id="Phobius"/>
    </source>
</evidence>
<dbReference type="Pfam" id="PF08205">
    <property type="entry name" value="C2-set_2"/>
    <property type="match status" value="1"/>
</dbReference>
<evidence type="ECO:0000256" key="3">
    <source>
        <dbReference type="ARBA" id="ARBA00022989"/>
    </source>
</evidence>
<feature type="domain" description="Ig-like" evidence="10">
    <location>
        <begin position="26"/>
        <end position="133"/>
    </location>
</feature>
<dbReference type="Gene3D" id="2.60.40.10">
    <property type="entry name" value="Immunoglobulins"/>
    <property type="match status" value="5"/>
</dbReference>
<dbReference type="EMBL" id="JAUPFM010000008">
    <property type="protein sequence ID" value="KAK2844835.1"/>
    <property type="molecule type" value="Genomic_DNA"/>
</dbReference>
<dbReference type="CDD" id="cd00096">
    <property type="entry name" value="Ig"/>
    <property type="match status" value="1"/>
</dbReference>
<evidence type="ECO:0000256" key="2">
    <source>
        <dbReference type="ARBA" id="ARBA00022692"/>
    </source>
</evidence>
<dbReference type="InterPro" id="IPR003598">
    <property type="entry name" value="Ig_sub2"/>
</dbReference>
<feature type="chain" id="PRO_5041718325" description="Ig-like domain-containing protein" evidence="9">
    <location>
        <begin position="26"/>
        <end position="616"/>
    </location>
</feature>
<dbReference type="PROSITE" id="PS50835">
    <property type="entry name" value="IG_LIKE"/>
    <property type="match status" value="5"/>
</dbReference>
<feature type="transmembrane region" description="Helical" evidence="8">
    <location>
        <begin position="544"/>
        <end position="567"/>
    </location>
</feature>
<dbReference type="SMART" id="SM00409">
    <property type="entry name" value="IG"/>
    <property type="match status" value="5"/>
</dbReference>
<dbReference type="SUPFAM" id="SSF48726">
    <property type="entry name" value="Immunoglobulin"/>
    <property type="match status" value="5"/>
</dbReference>
<feature type="domain" description="Ig-like" evidence="10">
    <location>
        <begin position="415"/>
        <end position="513"/>
    </location>
</feature>